<keyword evidence="3" id="KW-0472">Membrane</keyword>
<organism evidence="4 5">
    <name type="scientific">Bacillus carboniphilus</name>
    <dbReference type="NCBI Taxonomy" id="86663"/>
    <lineage>
        <taxon>Bacteria</taxon>
        <taxon>Bacillati</taxon>
        <taxon>Bacillota</taxon>
        <taxon>Bacilli</taxon>
        <taxon>Bacillales</taxon>
        <taxon>Bacillaceae</taxon>
        <taxon>Bacillus</taxon>
    </lineage>
</organism>
<feature type="region of interest" description="Disordered" evidence="2">
    <location>
        <begin position="1"/>
        <end position="31"/>
    </location>
</feature>
<dbReference type="RefSeq" id="WP_226541964.1">
    <property type="nucleotide sequence ID" value="NZ_CP129013.1"/>
</dbReference>
<feature type="transmembrane region" description="Helical" evidence="3">
    <location>
        <begin position="38"/>
        <end position="57"/>
    </location>
</feature>
<dbReference type="Pfam" id="PF04977">
    <property type="entry name" value="DivIC"/>
    <property type="match status" value="1"/>
</dbReference>
<evidence type="ECO:0000313" key="4">
    <source>
        <dbReference type="EMBL" id="WLR41935.1"/>
    </source>
</evidence>
<keyword evidence="3" id="KW-0812">Transmembrane</keyword>
<evidence type="ECO:0000256" key="3">
    <source>
        <dbReference type="SAM" id="Phobius"/>
    </source>
</evidence>
<proteinExistence type="predicted"/>
<keyword evidence="5" id="KW-1185">Reference proteome</keyword>
<accession>A0ABY9JRA5</accession>
<name>A0ABY9JRA5_9BACI</name>
<keyword evidence="3" id="KW-1133">Transmembrane helix</keyword>
<dbReference type="PANTHER" id="PTHR40027:SF1">
    <property type="entry name" value="CELL DIVISION PROTEIN DIVIC"/>
    <property type="match status" value="1"/>
</dbReference>
<evidence type="ECO:0000256" key="1">
    <source>
        <dbReference type="SAM" id="Coils"/>
    </source>
</evidence>
<sequence>MSAARDEKIKQLQSQYASEREKSQKLNKKKKKGLIRRLTLLSLVAIITFTVISTTLIRQSISIDKQEEKKRELNDKLEQLVTEEEKLNQQIENLNDDEYIEKLAKDVFKVSRDGEILLNSNKQGE</sequence>
<evidence type="ECO:0000313" key="5">
    <source>
        <dbReference type="Proteomes" id="UP001197974"/>
    </source>
</evidence>
<dbReference type="Proteomes" id="UP001197974">
    <property type="component" value="Chromosome"/>
</dbReference>
<feature type="compositionally biased region" description="Basic and acidic residues" evidence="2">
    <location>
        <begin position="1"/>
        <end position="10"/>
    </location>
</feature>
<dbReference type="PANTHER" id="PTHR40027">
    <property type="entry name" value="CELL DIVISION PROTEIN DIVIC"/>
    <property type="match status" value="1"/>
</dbReference>
<dbReference type="InterPro" id="IPR039076">
    <property type="entry name" value="DivIC"/>
</dbReference>
<dbReference type="InterPro" id="IPR007060">
    <property type="entry name" value="FtsL/DivIC"/>
</dbReference>
<gene>
    <name evidence="4" type="ORF">LC087_14090</name>
</gene>
<dbReference type="EMBL" id="CP129013">
    <property type="protein sequence ID" value="WLR41935.1"/>
    <property type="molecule type" value="Genomic_DNA"/>
</dbReference>
<reference evidence="4 5" key="1">
    <citation type="submission" date="2023-06" db="EMBL/GenBank/DDBJ databases">
        <title>Five Gram-positive bacteria isolated from mangrove sediments in Shenzhen, Guangdong, China.</title>
        <authorList>
            <person name="Yu S."/>
            <person name="Zheng W."/>
            <person name="Huang Y."/>
        </authorList>
    </citation>
    <scope>NUCLEOTIDE SEQUENCE [LARGE SCALE GENOMIC DNA]</scope>
    <source>
        <strain evidence="4 5">SaN35-3</strain>
    </source>
</reference>
<evidence type="ECO:0000256" key="2">
    <source>
        <dbReference type="SAM" id="MobiDB-lite"/>
    </source>
</evidence>
<keyword evidence="1" id="KW-0175">Coiled coil</keyword>
<protein>
    <submittedName>
        <fullName evidence="4">Septum formation initiator family protein</fullName>
    </submittedName>
</protein>
<feature type="coiled-coil region" evidence="1">
    <location>
        <begin position="56"/>
        <end position="97"/>
    </location>
</feature>